<sequence>MIVKEREKPILLEHLEALIRRLHHDQQKRRHVLEDYNKKLSGYKGELAINYPLSFLREDQYFILHDVRLFDGCHFFQMDTLIVSKKFFLIIEVKNIAGTLTFDSDSHQLVRTTEEKEEAFPHPVNQVLRHRMQLKNWLDNNDCPSIPIETLVVIANERSIIKTANQHTFPKQVIPAYMIPNKIFELEKKYSNEKIDELDMIIGALLEDHVPLTPNPLKKYQIQPSLDLVKGVQCPSCLKFPMNRIHGKWLCMKCEVKSENAHLLALKDYSLLIHSTISNKEAREYLHVLSHDVVKRLFQTIGLETVGMNKGRKYKLSIGVLNSLLEKGRST</sequence>
<gene>
    <name evidence="1" type="ORF">E6W99_17145</name>
</gene>
<dbReference type="EMBL" id="SSNT01000012">
    <property type="protein sequence ID" value="THF78278.1"/>
    <property type="molecule type" value="Genomic_DNA"/>
</dbReference>
<protein>
    <submittedName>
        <fullName evidence="1">NERD domain-containing protein</fullName>
    </submittedName>
</protein>
<dbReference type="RefSeq" id="WP_155443823.1">
    <property type="nucleotide sequence ID" value="NZ_CP046266.1"/>
</dbReference>
<dbReference type="Proteomes" id="UP000310334">
    <property type="component" value="Unassembled WGS sequence"/>
</dbReference>
<accession>A0A4S4BT69</accession>
<dbReference type="Pfam" id="PF08378">
    <property type="entry name" value="NERD"/>
    <property type="match status" value="1"/>
</dbReference>
<organism evidence="1 2">
    <name type="scientific">Metabacillus sediminilitoris</name>
    <dbReference type="NCBI Taxonomy" id="2567941"/>
    <lineage>
        <taxon>Bacteria</taxon>
        <taxon>Bacillati</taxon>
        <taxon>Bacillota</taxon>
        <taxon>Bacilli</taxon>
        <taxon>Bacillales</taxon>
        <taxon>Bacillaceae</taxon>
        <taxon>Metabacillus</taxon>
    </lineage>
</organism>
<proteinExistence type="predicted"/>
<name>A0A4S4BT69_9BACI</name>
<keyword evidence="2" id="KW-1185">Reference proteome</keyword>
<dbReference type="AlphaFoldDB" id="A0A4S4BT69"/>
<comment type="caution">
    <text evidence="1">The sequence shown here is derived from an EMBL/GenBank/DDBJ whole genome shotgun (WGS) entry which is preliminary data.</text>
</comment>
<dbReference type="PROSITE" id="PS50965">
    <property type="entry name" value="NERD"/>
    <property type="match status" value="1"/>
</dbReference>
<evidence type="ECO:0000313" key="2">
    <source>
        <dbReference type="Proteomes" id="UP000310334"/>
    </source>
</evidence>
<dbReference type="InterPro" id="IPR011528">
    <property type="entry name" value="NERD"/>
</dbReference>
<evidence type="ECO:0000313" key="1">
    <source>
        <dbReference type="EMBL" id="THF78278.1"/>
    </source>
</evidence>
<reference evidence="1 2" key="1">
    <citation type="submission" date="2019-04" db="EMBL/GenBank/DDBJ databases">
        <title>Bacillus sediminilitoris sp. nov., isolated from a tidal flat sediment on the East China Sea.</title>
        <authorList>
            <person name="Wei Y."/>
            <person name="Mao H."/>
            <person name="Fang J."/>
        </authorList>
    </citation>
    <scope>NUCLEOTIDE SEQUENCE [LARGE SCALE GENOMIC DNA]</scope>
    <source>
        <strain evidence="1 2">DSL-17</strain>
    </source>
</reference>